<proteinExistence type="predicted"/>
<dbReference type="OrthoDB" id="3944408at2759"/>
<feature type="domain" description="Myb-like DNA-binding" evidence="2">
    <location>
        <begin position="5"/>
        <end position="47"/>
    </location>
</feature>
<keyword evidence="4" id="KW-1185">Reference proteome</keyword>
<feature type="compositionally biased region" description="Polar residues" evidence="1">
    <location>
        <begin position="282"/>
        <end position="301"/>
    </location>
</feature>
<protein>
    <recommendedName>
        <fullName evidence="2">Myb-like DNA-binding domain-containing protein</fullName>
    </recommendedName>
</protein>
<dbReference type="RefSeq" id="XP_033399531.1">
    <property type="nucleotide sequence ID" value="XM_033544046.1"/>
</dbReference>
<sequence>MPTDTDNVKFLLLCMEHGGASTTDHAAVAAALNITAGASNKRLSRLRIAAADGKPADKAAVEFLYQCYKASNVGKVDHKAVGEAFDIKPGASSKRFSRLKDALEKGNYSGTGDKGESKGTTSAKGKGKSSAATADGNDTTPTTKAASASKRKRANVTDTDDEETSIKPETADDVAATTTAASTGRKKTSSTQKQSASKKQKTSANKSEATLDTKPKRSPIKREEEEHAHSHQQAKPTTRSGNTSGYEADESSATEEVDVVGVPAVPPNTAAATAFPTPTSTSEDTVINTYSADQVQGQSHGHPSHDNNASHATSAANHAYPNAPYTSKAPSAYANSGTYATAASQPQAKTQTQSQTQTQAHPRAATTSKKAALAPHPVYHTGYSDAAADPRRSIDYPQGAGSVYPRRHSLADAFRGALSERGESAERAELDAAQQSMQQGIQYEQTAQLEPEEPEEQGFFADAFAAGRVVVGDVSSESSEGGGDDDGYGAYFEGRDSV</sequence>
<reference evidence="3" key="1">
    <citation type="journal article" date="2020" name="Stud. Mycol.">
        <title>101 Dothideomycetes genomes: a test case for predicting lifestyles and emergence of pathogens.</title>
        <authorList>
            <person name="Haridas S."/>
            <person name="Albert R."/>
            <person name="Binder M."/>
            <person name="Bloem J."/>
            <person name="Labutti K."/>
            <person name="Salamov A."/>
            <person name="Andreopoulos B."/>
            <person name="Baker S."/>
            <person name="Barry K."/>
            <person name="Bills G."/>
            <person name="Bluhm B."/>
            <person name="Cannon C."/>
            <person name="Castanera R."/>
            <person name="Culley D."/>
            <person name="Daum C."/>
            <person name="Ezra D."/>
            <person name="Gonzalez J."/>
            <person name="Henrissat B."/>
            <person name="Kuo A."/>
            <person name="Liang C."/>
            <person name="Lipzen A."/>
            <person name="Lutzoni F."/>
            <person name="Magnuson J."/>
            <person name="Mondo S."/>
            <person name="Nolan M."/>
            <person name="Ohm R."/>
            <person name="Pangilinan J."/>
            <person name="Park H.-J."/>
            <person name="Ramirez L."/>
            <person name="Alfaro M."/>
            <person name="Sun H."/>
            <person name="Tritt A."/>
            <person name="Yoshinaga Y."/>
            <person name="Zwiers L.-H."/>
            <person name="Turgeon B."/>
            <person name="Goodwin S."/>
            <person name="Spatafora J."/>
            <person name="Crous P."/>
            <person name="Grigoriev I."/>
        </authorList>
    </citation>
    <scope>NUCLEOTIDE SEQUENCE</scope>
    <source>
        <strain evidence="3">CBS 121167</strain>
    </source>
</reference>
<feature type="compositionally biased region" description="Low complexity" evidence="1">
    <location>
        <begin position="306"/>
        <end position="319"/>
    </location>
</feature>
<feature type="compositionally biased region" description="Low complexity" evidence="1">
    <location>
        <begin position="173"/>
        <end position="195"/>
    </location>
</feature>
<organism evidence="3 4">
    <name type="scientific">Aplosporella prunicola CBS 121167</name>
    <dbReference type="NCBI Taxonomy" id="1176127"/>
    <lineage>
        <taxon>Eukaryota</taxon>
        <taxon>Fungi</taxon>
        <taxon>Dikarya</taxon>
        <taxon>Ascomycota</taxon>
        <taxon>Pezizomycotina</taxon>
        <taxon>Dothideomycetes</taxon>
        <taxon>Dothideomycetes incertae sedis</taxon>
        <taxon>Botryosphaeriales</taxon>
        <taxon>Aplosporellaceae</taxon>
        <taxon>Aplosporella</taxon>
    </lineage>
</organism>
<evidence type="ECO:0000259" key="2">
    <source>
        <dbReference type="Pfam" id="PF22980"/>
    </source>
</evidence>
<feature type="compositionally biased region" description="Basic and acidic residues" evidence="1">
    <location>
        <begin position="421"/>
        <end position="430"/>
    </location>
</feature>
<evidence type="ECO:0000313" key="3">
    <source>
        <dbReference type="EMBL" id="KAF2143819.1"/>
    </source>
</evidence>
<feature type="compositionally biased region" description="Acidic residues" evidence="1">
    <location>
        <begin position="247"/>
        <end position="258"/>
    </location>
</feature>
<feature type="compositionally biased region" description="Low complexity" evidence="1">
    <location>
        <begin position="259"/>
        <end position="281"/>
    </location>
</feature>
<dbReference type="AlphaFoldDB" id="A0A6A6BI47"/>
<feature type="compositionally biased region" description="Low complexity" evidence="1">
    <location>
        <begin position="118"/>
        <end position="148"/>
    </location>
</feature>
<dbReference type="EMBL" id="ML995481">
    <property type="protein sequence ID" value="KAF2143819.1"/>
    <property type="molecule type" value="Genomic_DNA"/>
</dbReference>
<dbReference type="Pfam" id="PF22980">
    <property type="entry name" value="Myb_DNA-bind_8"/>
    <property type="match status" value="2"/>
</dbReference>
<dbReference type="Proteomes" id="UP000799438">
    <property type="component" value="Unassembled WGS sequence"/>
</dbReference>
<dbReference type="GeneID" id="54301542"/>
<feature type="compositionally biased region" description="Polar residues" evidence="1">
    <location>
        <begin position="324"/>
        <end position="339"/>
    </location>
</feature>
<evidence type="ECO:0000256" key="1">
    <source>
        <dbReference type="SAM" id="MobiDB-lite"/>
    </source>
</evidence>
<evidence type="ECO:0000313" key="4">
    <source>
        <dbReference type="Proteomes" id="UP000799438"/>
    </source>
</evidence>
<feature type="compositionally biased region" description="Low complexity" evidence="1">
    <location>
        <begin position="340"/>
        <end position="360"/>
    </location>
</feature>
<dbReference type="InterPro" id="IPR054505">
    <property type="entry name" value="Myb_DNA-bind_8"/>
</dbReference>
<feature type="region of interest" description="Disordered" evidence="1">
    <location>
        <begin position="421"/>
        <end position="441"/>
    </location>
</feature>
<accession>A0A6A6BI47</accession>
<feature type="domain" description="Myb-like DNA-binding" evidence="2">
    <location>
        <begin position="58"/>
        <end position="104"/>
    </location>
</feature>
<feature type="compositionally biased region" description="Polar residues" evidence="1">
    <location>
        <begin position="231"/>
        <end position="245"/>
    </location>
</feature>
<name>A0A6A6BI47_9PEZI</name>
<feature type="region of interest" description="Disordered" evidence="1">
    <location>
        <begin position="473"/>
        <end position="498"/>
    </location>
</feature>
<gene>
    <name evidence="3" type="ORF">K452DRAFT_317255</name>
</gene>
<feature type="compositionally biased region" description="Basic and acidic residues" evidence="1">
    <location>
        <begin position="209"/>
        <end position="229"/>
    </location>
</feature>
<feature type="region of interest" description="Disordered" evidence="1">
    <location>
        <begin position="104"/>
        <end position="404"/>
    </location>
</feature>